<evidence type="ECO:0000313" key="2">
    <source>
        <dbReference type="EMBL" id="KAF7810303.1"/>
    </source>
</evidence>
<dbReference type="PANTHER" id="PTHR35046:SF26">
    <property type="entry name" value="RNA-DIRECTED DNA POLYMERASE"/>
    <property type="match status" value="1"/>
</dbReference>
<protein>
    <submittedName>
        <fullName evidence="2">RNA-directed DNA polymerase-like</fullName>
    </submittedName>
</protein>
<keyword evidence="2" id="KW-0695">RNA-directed DNA polymerase</keyword>
<keyword evidence="2" id="KW-0808">Transferase</keyword>
<feature type="region of interest" description="Disordered" evidence="1">
    <location>
        <begin position="205"/>
        <end position="237"/>
    </location>
</feature>
<feature type="region of interest" description="Disordered" evidence="1">
    <location>
        <begin position="1"/>
        <end position="86"/>
    </location>
</feature>
<sequence length="386" mass="44371">MTRDDGTEDGDHSEDSEDEKTDSDDTEDGDDYDSGDDEAYRHDSDLFDQDDDDDVPLATGCYEERDMESTQGSKTNTLKDPLQGIGGPMTRARTKAMKEAMNCFIRDLKELEPNYIKESTINMSSKSPRKVVTMLKVQQDDVKGLCADPFPVFLIPSFDIRARLKISGEEENKDDFNTDPKLFMKAIREEFLKLKMEITEEIAELNESKASSSDEETHRSRSSSLRGKTRHAKRDVAEPDSKIKYPTFTGNTNLDLYLDEEMKFERIFRMNDWSEEKKVKLASFQFSDFAIVWWEDLQLKRWLKGNGPPRSLAVDEYVHELDLLKMRAGVQEGEEASMTRIIDGLQSEIRDKVDMYTFVDKEELVHKAIKVEKRIKEKHSKSSSSG</sequence>
<dbReference type="Proteomes" id="UP000634136">
    <property type="component" value="Unassembled WGS sequence"/>
</dbReference>
<keyword evidence="3" id="KW-1185">Reference proteome</keyword>
<dbReference type="PANTHER" id="PTHR35046">
    <property type="entry name" value="ZINC KNUCKLE (CCHC-TYPE) FAMILY PROTEIN"/>
    <property type="match status" value="1"/>
</dbReference>
<evidence type="ECO:0000256" key="1">
    <source>
        <dbReference type="SAM" id="MobiDB-lite"/>
    </source>
</evidence>
<dbReference type="OrthoDB" id="1731207at2759"/>
<name>A0A834W6N8_9FABA</name>
<accession>A0A834W6N8</accession>
<comment type="caution">
    <text evidence="2">The sequence shown here is derived from an EMBL/GenBank/DDBJ whole genome shotgun (WGS) entry which is preliminary data.</text>
</comment>
<feature type="compositionally biased region" description="Acidic residues" evidence="1">
    <location>
        <begin position="46"/>
        <end position="55"/>
    </location>
</feature>
<dbReference type="GO" id="GO:0003964">
    <property type="term" value="F:RNA-directed DNA polymerase activity"/>
    <property type="evidence" value="ECO:0007669"/>
    <property type="project" value="UniProtKB-KW"/>
</dbReference>
<feature type="compositionally biased region" description="Acidic residues" evidence="1">
    <location>
        <begin position="1"/>
        <end position="37"/>
    </location>
</feature>
<dbReference type="AlphaFoldDB" id="A0A834W6N8"/>
<feature type="compositionally biased region" description="Polar residues" evidence="1">
    <location>
        <begin position="69"/>
        <end position="78"/>
    </location>
</feature>
<organism evidence="2 3">
    <name type="scientific">Senna tora</name>
    <dbReference type="NCBI Taxonomy" id="362788"/>
    <lineage>
        <taxon>Eukaryota</taxon>
        <taxon>Viridiplantae</taxon>
        <taxon>Streptophyta</taxon>
        <taxon>Embryophyta</taxon>
        <taxon>Tracheophyta</taxon>
        <taxon>Spermatophyta</taxon>
        <taxon>Magnoliopsida</taxon>
        <taxon>eudicotyledons</taxon>
        <taxon>Gunneridae</taxon>
        <taxon>Pentapetalae</taxon>
        <taxon>rosids</taxon>
        <taxon>fabids</taxon>
        <taxon>Fabales</taxon>
        <taxon>Fabaceae</taxon>
        <taxon>Caesalpinioideae</taxon>
        <taxon>Cassia clade</taxon>
        <taxon>Senna</taxon>
    </lineage>
</organism>
<keyword evidence="2" id="KW-0548">Nucleotidyltransferase</keyword>
<reference evidence="2" key="1">
    <citation type="submission" date="2020-09" db="EMBL/GenBank/DDBJ databases">
        <title>Genome-Enabled Discovery of Anthraquinone Biosynthesis in Senna tora.</title>
        <authorList>
            <person name="Kang S.-H."/>
            <person name="Pandey R.P."/>
            <person name="Lee C.-M."/>
            <person name="Sim J.-S."/>
            <person name="Jeong J.-T."/>
            <person name="Choi B.-S."/>
            <person name="Jung M."/>
            <person name="Ginzburg D."/>
            <person name="Zhao K."/>
            <person name="Won S.Y."/>
            <person name="Oh T.-J."/>
            <person name="Yu Y."/>
            <person name="Kim N.-H."/>
            <person name="Lee O.R."/>
            <person name="Lee T.-H."/>
            <person name="Bashyal P."/>
            <person name="Kim T.-S."/>
            <person name="Lee W.-H."/>
            <person name="Kawkins C."/>
            <person name="Kim C.-K."/>
            <person name="Kim J.S."/>
            <person name="Ahn B.O."/>
            <person name="Rhee S.Y."/>
            <person name="Sohng J.K."/>
        </authorList>
    </citation>
    <scope>NUCLEOTIDE SEQUENCE</scope>
    <source>
        <tissue evidence="2">Leaf</tissue>
    </source>
</reference>
<gene>
    <name evidence="2" type="ORF">G2W53_037046</name>
</gene>
<evidence type="ECO:0000313" key="3">
    <source>
        <dbReference type="Proteomes" id="UP000634136"/>
    </source>
</evidence>
<proteinExistence type="predicted"/>
<dbReference type="EMBL" id="JAAIUW010000011">
    <property type="protein sequence ID" value="KAF7810303.1"/>
    <property type="molecule type" value="Genomic_DNA"/>
</dbReference>